<protein>
    <submittedName>
        <fullName evidence="1">Uncharacterized protein</fullName>
    </submittedName>
</protein>
<accession>A0ABS6EBP0</accession>
<dbReference type="RefSeq" id="WP_216521701.1">
    <property type="nucleotide sequence ID" value="NZ_JAHLPM010000020.1"/>
</dbReference>
<sequence>MQNVNFDVELPKREIETKWSEFEQKYPDWDLKNDEVRKEYISIEKDIDLMINKLFESKLQDLPKEIIDIRKRVLDEIETILLKCRNMISWGDRSESKLYLWLNSRYEINLYSSKLSDLFLIRDNIQEYLKVHEKMDKEILEDYDWKKCSKCEKTFVYQVDYTDIQGDKNTKDIICPYCRTINGSIITDGLINIYRSEELLFI</sequence>
<dbReference type="EMBL" id="JAHLPM010000020">
    <property type="protein sequence ID" value="MBU5439855.1"/>
    <property type="molecule type" value="Genomic_DNA"/>
</dbReference>
<proteinExistence type="predicted"/>
<dbReference type="Proteomes" id="UP000749471">
    <property type="component" value="Unassembled WGS sequence"/>
</dbReference>
<evidence type="ECO:0000313" key="2">
    <source>
        <dbReference type="Proteomes" id="UP000749471"/>
    </source>
</evidence>
<name>A0ABS6EBP0_9FIRM</name>
<reference evidence="1 2" key="1">
    <citation type="submission" date="2021-06" db="EMBL/GenBank/DDBJ databases">
        <authorList>
            <person name="Sun Q."/>
            <person name="Li D."/>
        </authorList>
    </citation>
    <scope>NUCLEOTIDE SEQUENCE [LARGE SCALE GENOMIC DNA]</scope>
    <source>
        <strain evidence="1 2">MSJ-40</strain>
    </source>
</reference>
<gene>
    <name evidence="1" type="ORF">KQI42_17710</name>
</gene>
<organism evidence="1 2">
    <name type="scientific">Tissierella simiarum</name>
    <dbReference type="NCBI Taxonomy" id="2841534"/>
    <lineage>
        <taxon>Bacteria</taxon>
        <taxon>Bacillati</taxon>
        <taxon>Bacillota</taxon>
        <taxon>Tissierellia</taxon>
        <taxon>Tissierellales</taxon>
        <taxon>Tissierellaceae</taxon>
        <taxon>Tissierella</taxon>
    </lineage>
</organism>
<evidence type="ECO:0000313" key="1">
    <source>
        <dbReference type="EMBL" id="MBU5439855.1"/>
    </source>
</evidence>
<keyword evidence="2" id="KW-1185">Reference proteome</keyword>
<comment type="caution">
    <text evidence="1">The sequence shown here is derived from an EMBL/GenBank/DDBJ whole genome shotgun (WGS) entry which is preliminary data.</text>
</comment>